<evidence type="ECO:0000313" key="11">
    <source>
        <dbReference type="Proteomes" id="UP000185655"/>
    </source>
</evidence>
<evidence type="ECO:0000256" key="4">
    <source>
        <dbReference type="ARBA" id="ARBA00022679"/>
    </source>
</evidence>
<protein>
    <submittedName>
        <fullName evidence="10">1,4-dihydroxy-2-naphthoate octaprenyltransferase</fullName>
    </submittedName>
</protein>
<dbReference type="Proteomes" id="UP000185655">
    <property type="component" value="Unassembled WGS sequence"/>
</dbReference>
<feature type="transmembrane region" description="Helical" evidence="8">
    <location>
        <begin position="113"/>
        <end position="132"/>
    </location>
</feature>
<evidence type="ECO:0000256" key="5">
    <source>
        <dbReference type="ARBA" id="ARBA00022692"/>
    </source>
</evidence>
<feature type="transmembrane region" description="Helical" evidence="8">
    <location>
        <begin position="185"/>
        <end position="208"/>
    </location>
</feature>
<dbReference type="PANTHER" id="PTHR13929:SF0">
    <property type="entry name" value="UBIA PRENYLTRANSFERASE DOMAIN-CONTAINING PROTEIN 1"/>
    <property type="match status" value="1"/>
</dbReference>
<dbReference type="Gene3D" id="1.10.357.140">
    <property type="entry name" value="UbiA prenyltransferase"/>
    <property type="match status" value="1"/>
</dbReference>
<dbReference type="Pfam" id="PF01040">
    <property type="entry name" value="UbiA"/>
    <property type="match status" value="1"/>
</dbReference>
<evidence type="ECO:0000256" key="6">
    <source>
        <dbReference type="ARBA" id="ARBA00022989"/>
    </source>
</evidence>
<evidence type="ECO:0000256" key="3">
    <source>
        <dbReference type="ARBA" id="ARBA00022428"/>
    </source>
</evidence>
<dbReference type="GO" id="GO:0016020">
    <property type="term" value="C:membrane"/>
    <property type="evidence" value="ECO:0007669"/>
    <property type="project" value="UniProtKB-SubCell"/>
</dbReference>
<keyword evidence="5 8" id="KW-0812">Transmembrane</keyword>
<dbReference type="UniPathway" id="UPA00079"/>
<dbReference type="Proteomes" id="UP000218979">
    <property type="component" value="Unassembled WGS sequence"/>
</dbReference>
<keyword evidence="12" id="KW-1185">Reference proteome</keyword>
<evidence type="ECO:0000256" key="2">
    <source>
        <dbReference type="ARBA" id="ARBA00004863"/>
    </source>
</evidence>
<dbReference type="EMBL" id="JXJT01000022">
    <property type="protein sequence ID" value="PCS01702.1"/>
    <property type="molecule type" value="Genomic_DNA"/>
</dbReference>
<dbReference type="CDD" id="cd13962">
    <property type="entry name" value="PT_UbiA_UBIAD1"/>
    <property type="match status" value="1"/>
</dbReference>
<dbReference type="InterPro" id="IPR044878">
    <property type="entry name" value="UbiA_sf"/>
</dbReference>
<keyword evidence="7 8" id="KW-0472">Membrane</keyword>
<sequence>MTYRTFLELVEIRTKLASLFPFIMGVLFAMTYFGEVHWLNTFIFFIGMTIFDMVTTMINNYMDFRKAKSKTYQMEENIIGQLNISLKLVRHLIFIMLLMTMGVGIYLTSQNGWVFMLIGGICCLIGVFYTWGVIPLSRMPLGEIFSGLSMGLGIFSLTILTNATHHPPIYLQLDFSRGLFQLEGNIYALAAIVLASLPLISSISNIMLANNLRDLTMDIENHRYTLIYYIGRPTGVSLFKFLALLGYGTIIIGLLAGVYHWPILVTFASLPIILKNTQAFEQTLPHPKCFQYAIKNLVIFNTLYALGLALSLIIKGVNF</sequence>
<dbReference type="OrthoDB" id="9767568at2"/>
<accession>A0A1K2HFQ3</accession>
<dbReference type="GO" id="GO:0009234">
    <property type="term" value="P:menaquinone biosynthetic process"/>
    <property type="evidence" value="ECO:0007669"/>
    <property type="project" value="UniProtKB-UniPathway"/>
</dbReference>
<evidence type="ECO:0000256" key="7">
    <source>
        <dbReference type="ARBA" id="ARBA00023136"/>
    </source>
</evidence>
<gene>
    <name evidence="9" type="ORF">RR45_GL001076</name>
    <name evidence="10" type="ORF">SAMN02746068_01583</name>
</gene>
<dbReference type="PIRSF" id="PIRSF005355">
    <property type="entry name" value="UBIAD1"/>
    <property type="match status" value="1"/>
</dbReference>
<organism evidence="10 11">
    <name type="scientific">Pseudolactococcus chungangensis CAU 28 = DSM 22330</name>
    <dbReference type="NCBI Taxonomy" id="1122154"/>
    <lineage>
        <taxon>Bacteria</taxon>
        <taxon>Bacillati</taxon>
        <taxon>Bacillota</taxon>
        <taxon>Bacilli</taxon>
        <taxon>Lactobacillales</taxon>
        <taxon>Streptococcaceae</taxon>
        <taxon>Pseudolactococcus</taxon>
    </lineage>
</organism>
<feature type="transmembrane region" description="Helical" evidence="8">
    <location>
        <begin position="294"/>
        <end position="314"/>
    </location>
</feature>
<comment type="pathway">
    <text evidence="2">Quinol/quinone metabolism; menaquinone biosynthesis.</text>
</comment>
<feature type="transmembrane region" description="Helical" evidence="8">
    <location>
        <begin position="229"/>
        <end position="252"/>
    </location>
</feature>
<evidence type="ECO:0000256" key="1">
    <source>
        <dbReference type="ARBA" id="ARBA00004141"/>
    </source>
</evidence>
<dbReference type="STRING" id="1122154.SAMN02746068_01583"/>
<dbReference type="InterPro" id="IPR000537">
    <property type="entry name" value="UbiA_prenyltransferase"/>
</dbReference>
<evidence type="ECO:0000256" key="8">
    <source>
        <dbReference type="SAM" id="Phobius"/>
    </source>
</evidence>
<reference evidence="10 11" key="2">
    <citation type="submission" date="2016-11" db="EMBL/GenBank/DDBJ databases">
        <authorList>
            <person name="Jaros S."/>
            <person name="Januszkiewicz K."/>
            <person name="Wedrychowicz H."/>
        </authorList>
    </citation>
    <scope>NUCLEOTIDE SEQUENCE [LARGE SCALE GENOMIC DNA]</scope>
    <source>
        <strain evidence="10 11">DSM 22330</strain>
    </source>
</reference>
<proteinExistence type="predicted"/>
<keyword evidence="6 8" id="KW-1133">Transmembrane helix</keyword>
<feature type="transmembrane region" description="Helical" evidence="8">
    <location>
        <begin position="88"/>
        <end position="107"/>
    </location>
</feature>
<keyword evidence="4 10" id="KW-0808">Transferase</keyword>
<dbReference type="PANTHER" id="PTHR13929">
    <property type="entry name" value="1,4-DIHYDROXY-2-NAPHTHOATE OCTAPRENYLTRANSFERASE"/>
    <property type="match status" value="1"/>
</dbReference>
<dbReference type="GO" id="GO:0004659">
    <property type="term" value="F:prenyltransferase activity"/>
    <property type="evidence" value="ECO:0007669"/>
    <property type="project" value="InterPro"/>
</dbReference>
<evidence type="ECO:0000313" key="12">
    <source>
        <dbReference type="Proteomes" id="UP000218979"/>
    </source>
</evidence>
<evidence type="ECO:0000313" key="9">
    <source>
        <dbReference type="EMBL" id="PCS01702.1"/>
    </source>
</evidence>
<dbReference type="InterPro" id="IPR026046">
    <property type="entry name" value="UBIAD1"/>
</dbReference>
<feature type="transmembrane region" description="Helical" evidence="8">
    <location>
        <begin position="39"/>
        <end position="62"/>
    </location>
</feature>
<reference evidence="9 12" key="1">
    <citation type="submission" date="2014-12" db="EMBL/GenBank/DDBJ databases">
        <title>Draft genome sequences of 10 type strains of Lactococcus.</title>
        <authorList>
            <person name="Sun Z."/>
            <person name="Zhong Z."/>
            <person name="Liu W."/>
            <person name="Zhang W."/>
            <person name="Zhang H."/>
        </authorList>
    </citation>
    <scope>NUCLEOTIDE SEQUENCE [LARGE SCALE GENOMIC DNA]</scope>
    <source>
        <strain evidence="9 12">DSM 22330</strain>
    </source>
</reference>
<dbReference type="AlphaFoldDB" id="A0A1K2HFQ3"/>
<dbReference type="RefSeq" id="WP_031367095.1">
    <property type="nucleotide sequence ID" value="NZ_FPKS01000009.1"/>
</dbReference>
<evidence type="ECO:0000313" key="10">
    <source>
        <dbReference type="EMBL" id="SFZ75509.1"/>
    </source>
</evidence>
<comment type="subcellular location">
    <subcellularLocation>
        <location evidence="1">Membrane</location>
        <topology evidence="1">Multi-pass membrane protein</topology>
    </subcellularLocation>
</comment>
<keyword evidence="3" id="KW-0474">Menaquinone biosynthesis</keyword>
<name>A0A1K2HFQ3_9LACT</name>
<feature type="transmembrane region" description="Helical" evidence="8">
    <location>
        <begin position="144"/>
        <end position="165"/>
    </location>
</feature>
<dbReference type="GO" id="GO:0042371">
    <property type="term" value="P:vitamin K biosynthetic process"/>
    <property type="evidence" value="ECO:0007669"/>
    <property type="project" value="TreeGrafter"/>
</dbReference>
<dbReference type="EMBL" id="FPKS01000009">
    <property type="protein sequence ID" value="SFZ75509.1"/>
    <property type="molecule type" value="Genomic_DNA"/>
</dbReference>
<feature type="transmembrane region" description="Helical" evidence="8">
    <location>
        <begin position="12"/>
        <end position="33"/>
    </location>
</feature>
<dbReference type="NCBIfam" id="NF009926">
    <property type="entry name" value="PRK13387.1"/>
    <property type="match status" value="1"/>
</dbReference>